<keyword evidence="2" id="KW-0053">Apoptosis</keyword>
<dbReference type="OrthoDB" id="10051407at2759"/>
<dbReference type="PANTHER" id="PTHR10044">
    <property type="entry name" value="INHIBITOR OF APOPTOSIS"/>
    <property type="match status" value="1"/>
</dbReference>
<dbReference type="PROSITE" id="PS50143">
    <property type="entry name" value="BIR_REPEAT_2"/>
    <property type="match status" value="2"/>
</dbReference>
<dbReference type="GO" id="GO:0005737">
    <property type="term" value="C:cytoplasm"/>
    <property type="evidence" value="ECO:0007669"/>
    <property type="project" value="TreeGrafter"/>
</dbReference>
<dbReference type="CDD" id="cd16713">
    <property type="entry name" value="RING-HC_BIRC2_3_7"/>
    <property type="match status" value="1"/>
</dbReference>
<dbReference type="Gene3D" id="1.10.1170.10">
    <property type="entry name" value="Inhibitor Of Apoptosis Protein (2mihbC-IAP-1), Chain A"/>
    <property type="match status" value="2"/>
</dbReference>
<evidence type="ECO:0000256" key="3">
    <source>
        <dbReference type="ARBA" id="ARBA00022723"/>
    </source>
</evidence>
<dbReference type="FunFam" id="1.10.1170.10:FF:000002">
    <property type="entry name" value="Baculoviral IAP repeat containing 7"/>
    <property type="match status" value="1"/>
</dbReference>
<evidence type="ECO:0000259" key="8">
    <source>
        <dbReference type="PROSITE" id="PS50089"/>
    </source>
</evidence>
<dbReference type="PANTHER" id="PTHR10044:SF139">
    <property type="entry name" value="DEATH-ASSOCIATED INHIBITOR OF APOPTOSIS 2"/>
    <property type="match status" value="1"/>
</dbReference>
<dbReference type="SMART" id="SM00238">
    <property type="entry name" value="BIR"/>
    <property type="match status" value="2"/>
</dbReference>
<dbReference type="Pfam" id="PF00653">
    <property type="entry name" value="BIR"/>
    <property type="match status" value="2"/>
</dbReference>
<dbReference type="Pfam" id="PF13920">
    <property type="entry name" value="zf-C3HC4_3"/>
    <property type="match status" value="1"/>
</dbReference>
<proteinExistence type="inferred from homology"/>
<dbReference type="SMART" id="SM00184">
    <property type="entry name" value="RING"/>
    <property type="match status" value="1"/>
</dbReference>
<dbReference type="InterPro" id="IPR001841">
    <property type="entry name" value="Znf_RING"/>
</dbReference>
<feature type="compositionally biased region" description="Basic and acidic residues" evidence="7">
    <location>
        <begin position="129"/>
        <end position="138"/>
    </location>
</feature>
<evidence type="ECO:0000256" key="5">
    <source>
        <dbReference type="ARBA" id="ARBA00022833"/>
    </source>
</evidence>
<evidence type="ECO:0000256" key="7">
    <source>
        <dbReference type="SAM" id="MobiDB-lite"/>
    </source>
</evidence>
<keyword evidence="5" id="KW-0862">Zinc</keyword>
<evidence type="ECO:0000313" key="10">
    <source>
        <dbReference type="RefSeq" id="XP_022291483.1"/>
    </source>
</evidence>
<gene>
    <name evidence="10" type="primary">LOC111102858</name>
</gene>
<name>A0A8B8ALK2_CRAVI</name>
<reference evidence="10" key="1">
    <citation type="submission" date="2025-08" db="UniProtKB">
        <authorList>
            <consortium name="RefSeq"/>
        </authorList>
    </citation>
    <scope>IDENTIFICATION</scope>
    <source>
        <tissue evidence="10">Whole sample</tissue>
    </source>
</reference>
<dbReference type="InterPro" id="IPR013083">
    <property type="entry name" value="Znf_RING/FYVE/PHD"/>
</dbReference>
<keyword evidence="9" id="KW-1185">Reference proteome</keyword>
<dbReference type="FunFam" id="3.30.40.10:FF:000184">
    <property type="entry name" value="Baculoviral IAP repeat containing 2"/>
    <property type="match status" value="1"/>
</dbReference>
<dbReference type="KEGG" id="cvn:111102858"/>
<dbReference type="GO" id="GO:0006915">
    <property type="term" value="P:apoptotic process"/>
    <property type="evidence" value="ECO:0007669"/>
    <property type="project" value="UniProtKB-KW"/>
</dbReference>
<evidence type="ECO:0000256" key="6">
    <source>
        <dbReference type="PROSITE-ProRule" id="PRU00175"/>
    </source>
</evidence>
<feature type="domain" description="RING-type" evidence="8">
    <location>
        <begin position="390"/>
        <end position="425"/>
    </location>
</feature>
<dbReference type="Proteomes" id="UP000694844">
    <property type="component" value="Chromosome 7"/>
</dbReference>
<protein>
    <submittedName>
        <fullName evidence="10">Baculoviral IAP repeat-containing protein 2-like</fullName>
    </submittedName>
</protein>
<dbReference type="GO" id="GO:0008270">
    <property type="term" value="F:zinc ion binding"/>
    <property type="evidence" value="ECO:0007669"/>
    <property type="project" value="UniProtKB-KW"/>
</dbReference>
<evidence type="ECO:0000256" key="4">
    <source>
        <dbReference type="ARBA" id="ARBA00022771"/>
    </source>
</evidence>
<dbReference type="AlphaFoldDB" id="A0A8B8ALK2"/>
<comment type="similarity">
    <text evidence="1">Belongs to the IAP family.</text>
</comment>
<dbReference type="InterPro" id="IPR050784">
    <property type="entry name" value="IAP"/>
</dbReference>
<dbReference type="GO" id="GO:0043027">
    <property type="term" value="F:cysteine-type endopeptidase inhibitor activity involved in apoptotic process"/>
    <property type="evidence" value="ECO:0007669"/>
    <property type="project" value="TreeGrafter"/>
</dbReference>
<accession>A0A8B8ALK2</accession>
<dbReference type="InterPro" id="IPR001370">
    <property type="entry name" value="BIR_rpt"/>
</dbReference>
<dbReference type="GO" id="GO:0043066">
    <property type="term" value="P:negative regulation of apoptotic process"/>
    <property type="evidence" value="ECO:0007669"/>
    <property type="project" value="TreeGrafter"/>
</dbReference>
<organism evidence="9 10">
    <name type="scientific">Crassostrea virginica</name>
    <name type="common">Eastern oyster</name>
    <dbReference type="NCBI Taxonomy" id="6565"/>
    <lineage>
        <taxon>Eukaryota</taxon>
        <taxon>Metazoa</taxon>
        <taxon>Spiralia</taxon>
        <taxon>Lophotrochozoa</taxon>
        <taxon>Mollusca</taxon>
        <taxon>Bivalvia</taxon>
        <taxon>Autobranchia</taxon>
        <taxon>Pteriomorphia</taxon>
        <taxon>Ostreida</taxon>
        <taxon>Ostreoidea</taxon>
        <taxon>Ostreidae</taxon>
        <taxon>Crassostrea</taxon>
    </lineage>
</organism>
<dbReference type="Gene3D" id="3.30.40.10">
    <property type="entry name" value="Zinc/RING finger domain, C3HC4 (zinc finger)"/>
    <property type="match status" value="1"/>
</dbReference>
<evidence type="ECO:0000256" key="2">
    <source>
        <dbReference type="ARBA" id="ARBA00022703"/>
    </source>
</evidence>
<dbReference type="RefSeq" id="XP_022291483.1">
    <property type="nucleotide sequence ID" value="XM_022435775.1"/>
</dbReference>
<dbReference type="GeneID" id="111102858"/>
<dbReference type="GO" id="GO:0051726">
    <property type="term" value="P:regulation of cell cycle"/>
    <property type="evidence" value="ECO:0007669"/>
    <property type="project" value="TreeGrafter"/>
</dbReference>
<evidence type="ECO:0000256" key="1">
    <source>
        <dbReference type="ARBA" id="ARBA00006672"/>
    </source>
</evidence>
<dbReference type="GO" id="GO:0005634">
    <property type="term" value="C:nucleus"/>
    <property type="evidence" value="ECO:0007669"/>
    <property type="project" value="TreeGrafter"/>
</dbReference>
<dbReference type="CDD" id="cd00022">
    <property type="entry name" value="BIR"/>
    <property type="match status" value="1"/>
</dbReference>
<feature type="region of interest" description="Disordered" evidence="7">
    <location>
        <begin position="111"/>
        <end position="138"/>
    </location>
</feature>
<sequence>MLRSLAKMQRLATFANYRNEKNIFLCKLSGAGFSYQGYENALECADCGFHCNSWEDINDLFSRHRQHSPSCRFVQQSRSRGSIHKLQCNTKDVSHGASNLDLGSLENTDIPRASKCRDSDSAQQSESALRPRSDSKRQVNLDSAKQVFQKLGIHIDLNRSKHPTYAVLASRISSFTSVETTAFHRPVSAMAQAGFFYKGYSDNVCCFSCGGTLSEWRPEDDPWVEHAYWYPKCTFLIQNKGEDFVQKVQLVKIADDDQDRGSRLSADVLSAGGGAWSGEDEIDAVTLSVVMEMGYTEDQVRAAFDSLRARNPAHRPIQTEDVVDILLQQSEEVTPLSSDSAGQGQRKSVTLTENLDCSTGSLGSEIEKNHLTDFQTVLRENRELQDMTICKVCMVEKVNIVFLPCGHIVTCAECAPAMRKCPMCRKMVMGTIRAFMS</sequence>
<keyword evidence="4 6" id="KW-0863">Zinc-finger</keyword>
<keyword evidence="3" id="KW-0479">Metal-binding</keyword>
<dbReference type="SUPFAM" id="SSF57924">
    <property type="entry name" value="Inhibitor of apoptosis (IAP) repeat"/>
    <property type="match status" value="2"/>
</dbReference>
<dbReference type="PROSITE" id="PS50089">
    <property type="entry name" value="ZF_RING_2"/>
    <property type="match status" value="1"/>
</dbReference>
<evidence type="ECO:0000313" key="9">
    <source>
        <dbReference type="Proteomes" id="UP000694844"/>
    </source>
</evidence>